<dbReference type="Proteomes" id="UP000887013">
    <property type="component" value="Unassembled WGS sequence"/>
</dbReference>
<accession>A0A8X6P327</accession>
<organism evidence="1 2">
    <name type="scientific">Nephila pilipes</name>
    <name type="common">Giant wood spider</name>
    <name type="synonym">Nephila maculata</name>
    <dbReference type="NCBI Taxonomy" id="299642"/>
    <lineage>
        <taxon>Eukaryota</taxon>
        <taxon>Metazoa</taxon>
        <taxon>Ecdysozoa</taxon>
        <taxon>Arthropoda</taxon>
        <taxon>Chelicerata</taxon>
        <taxon>Arachnida</taxon>
        <taxon>Araneae</taxon>
        <taxon>Araneomorphae</taxon>
        <taxon>Entelegynae</taxon>
        <taxon>Araneoidea</taxon>
        <taxon>Nephilidae</taxon>
        <taxon>Nephila</taxon>
    </lineage>
</organism>
<reference evidence="1" key="1">
    <citation type="submission" date="2020-08" db="EMBL/GenBank/DDBJ databases">
        <title>Multicomponent nature underlies the extraordinary mechanical properties of spider dragline silk.</title>
        <authorList>
            <person name="Kono N."/>
            <person name="Nakamura H."/>
            <person name="Mori M."/>
            <person name="Yoshida Y."/>
            <person name="Ohtoshi R."/>
            <person name="Malay A.D."/>
            <person name="Moran D.A.P."/>
            <person name="Tomita M."/>
            <person name="Numata K."/>
            <person name="Arakawa K."/>
        </authorList>
    </citation>
    <scope>NUCLEOTIDE SEQUENCE</scope>
</reference>
<name>A0A8X6P327_NEPPI</name>
<proteinExistence type="predicted"/>
<dbReference type="AlphaFoldDB" id="A0A8X6P327"/>
<protein>
    <submittedName>
        <fullName evidence="1">Uncharacterized protein</fullName>
    </submittedName>
</protein>
<keyword evidence="2" id="KW-1185">Reference proteome</keyword>
<comment type="caution">
    <text evidence="1">The sequence shown here is derived from an EMBL/GenBank/DDBJ whole genome shotgun (WGS) entry which is preliminary data.</text>
</comment>
<sequence>MDPLERMRDDEDDAGCFTELLVELGFISICTNDVMTKWDFPFAVTEENVADALVDSQQKTSGMNSSIEQPIPTSIWNGIAVLWSFSSKSKKMELRNDSSVIQC</sequence>
<evidence type="ECO:0000313" key="1">
    <source>
        <dbReference type="EMBL" id="GFT48770.1"/>
    </source>
</evidence>
<evidence type="ECO:0000313" key="2">
    <source>
        <dbReference type="Proteomes" id="UP000887013"/>
    </source>
</evidence>
<dbReference type="EMBL" id="BMAW01016384">
    <property type="protein sequence ID" value="GFT48770.1"/>
    <property type="molecule type" value="Genomic_DNA"/>
</dbReference>
<gene>
    <name evidence="1" type="ORF">NPIL_50411</name>
</gene>